<dbReference type="PANTHER" id="PTHR14087:SF7">
    <property type="entry name" value="THYMOCYTE NUCLEAR PROTEIN 1"/>
    <property type="match status" value="1"/>
</dbReference>
<keyword evidence="3" id="KW-1185">Reference proteome</keyword>
<dbReference type="EMBL" id="CP001037">
    <property type="protein sequence ID" value="ACC82056.1"/>
    <property type="molecule type" value="Genomic_DNA"/>
</dbReference>
<dbReference type="PhylomeDB" id="B2J2Y9"/>
<reference evidence="3" key="1">
    <citation type="submission" date="2008-04" db="EMBL/GenBank/DDBJ databases">
        <title>Complete sequence of chromosome of Nostoc punctiforme ATCC 29133.</title>
        <authorList>
            <consortium name="US DOE Joint Genome Institute"/>
            <person name="Copeland A."/>
            <person name="Lucas S."/>
            <person name="Lapidus A."/>
            <person name="Glavina del Rio T."/>
            <person name="Dalin E."/>
            <person name="Tice H."/>
            <person name="Pitluck S."/>
            <person name="Chain P."/>
            <person name="Malfatti S."/>
            <person name="Shin M."/>
            <person name="Vergez L."/>
            <person name="Schmutz J."/>
            <person name="Larimer F."/>
            <person name="Land M."/>
            <person name="Hauser L."/>
            <person name="Kyrpides N."/>
            <person name="Kim E."/>
            <person name="Meeks J.C."/>
            <person name="Elhai J."/>
            <person name="Campbell E.L."/>
            <person name="Thiel T."/>
            <person name="Longmire J."/>
            <person name="Potts M."/>
            <person name="Atlas R."/>
        </authorList>
    </citation>
    <scope>NUCLEOTIDE SEQUENCE [LARGE SCALE GENOMIC DNA]</scope>
    <source>
        <strain evidence="3">ATCC 29133 / PCC 73102</strain>
    </source>
</reference>
<organism evidence="2 3">
    <name type="scientific">Nostoc punctiforme (strain ATCC 29133 / PCC 73102)</name>
    <dbReference type="NCBI Taxonomy" id="63737"/>
    <lineage>
        <taxon>Bacteria</taxon>
        <taxon>Bacillati</taxon>
        <taxon>Cyanobacteriota</taxon>
        <taxon>Cyanophyceae</taxon>
        <taxon>Nostocales</taxon>
        <taxon>Nostocaceae</taxon>
        <taxon>Nostoc</taxon>
    </lineage>
</organism>
<dbReference type="Gene3D" id="3.10.590.10">
    <property type="entry name" value="ph1033 like domains"/>
    <property type="match status" value="1"/>
</dbReference>
<evidence type="ECO:0000313" key="2">
    <source>
        <dbReference type="EMBL" id="ACC82056.1"/>
    </source>
</evidence>
<protein>
    <recommendedName>
        <fullName evidence="1">EVE domain-containing protein</fullName>
    </recommendedName>
</protein>
<dbReference type="EnsemblBacteria" id="ACC82056">
    <property type="protein sequence ID" value="ACC82056"/>
    <property type="gene ID" value="Npun_R3666"/>
</dbReference>
<dbReference type="InterPro" id="IPR002740">
    <property type="entry name" value="EVE_domain"/>
</dbReference>
<evidence type="ECO:0000313" key="3">
    <source>
        <dbReference type="Proteomes" id="UP000001191"/>
    </source>
</evidence>
<dbReference type="PANTHER" id="PTHR14087">
    <property type="entry name" value="THYMOCYTE NUCLEAR PROTEIN 1"/>
    <property type="match status" value="1"/>
</dbReference>
<dbReference type="KEGG" id="npu:Npun_R3666"/>
<dbReference type="Proteomes" id="UP000001191">
    <property type="component" value="Chromosome"/>
</dbReference>
<dbReference type="eggNOG" id="COG2947">
    <property type="taxonomic scope" value="Bacteria"/>
</dbReference>
<dbReference type="OrthoDB" id="9791347at2"/>
<sequence>MNYWLMKSEPEAYSIVDLQQQSQTIWDGVRNYQARNFLRQMEEGDLAFFYHSNTNFPGIAGLMRVVKKDIADPSQFEPESKYYDPKSTSESPRWQTVVVEFIETFSNPILLSILKEKFSDEDLMLVRQGNRLSVMPVPEAVALKILAMKSHSLNNS</sequence>
<dbReference type="CDD" id="cd21133">
    <property type="entry name" value="EVE"/>
    <property type="match status" value="1"/>
</dbReference>
<gene>
    <name evidence="2" type="ordered locus">Npun_R3666</name>
</gene>
<proteinExistence type="predicted"/>
<reference evidence="2 3" key="2">
    <citation type="journal article" date="2013" name="Plant Physiol.">
        <title>A Nostoc punctiforme Sugar Transporter Necessary to Establish a Cyanobacterium-Plant Symbiosis.</title>
        <authorList>
            <person name="Ekman M."/>
            <person name="Picossi S."/>
            <person name="Campbell E.L."/>
            <person name="Meeks J.C."/>
            <person name="Flores E."/>
        </authorList>
    </citation>
    <scope>NUCLEOTIDE SEQUENCE [LARGE SCALE GENOMIC DNA]</scope>
    <source>
        <strain evidence="3">ATCC 29133 / PCC 73102</strain>
    </source>
</reference>
<dbReference type="Pfam" id="PF01878">
    <property type="entry name" value="EVE"/>
    <property type="match status" value="1"/>
</dbReference>
<dbReference type="InterPro" id="IPR052181">
    <property type="entry name" value="5hmC_binding"/>
</dbReference>
<accession>B2J2Y9</accession>
<feature type="domain" description="EVE" evidence="1">
    <location>
        <begin position="2"/>
        <end position="148"/>
    </location>
</feature>
<name>B2J2Y9_NOSP7</name>
<evidence type="ECO:0000259" key="1">
    <source>
        <dbReference type="Pfam" id="PF01878"/>
    </source>
</evidence>
<dbReference type="InterPro" id="IPR015947">
    <property type="entry name" value="PUA-like_sf"/>
</dbReference>
<dbReference type="AlphaFoldDB" id="B2J2Y9"/>
<dbReference type="HOGENOM" id="CLU_041799_2_2_3"/>
<dbReference type="SUPFAM" id="SSF88697">
    <property type="entry name" value="PUA domain-like"/>
    <property type="match status" value="1"/>
</dbReference>
<dbReference type="RefSeq" id="WP_012410027.1">
    <property type="nucleotide sequence ID" value="NC_010628.1"/>
</dbReference>
<dbReference type="InterPro" id="IPR047197">
    <property type="entry name" value="THYN1-like_EVE"/>
</dbReference>